<dbReference type="Gene3D" id="1.10.10.10">
    <property type="entry name" value="Winged helix-like DNA-binding domain superfamily/Winged helix DNA-binding domain"/>
    <property type="match status" value="1"/>
</dbReference>
<evidence type="ECO:0000256" key="1">
    <source>
        <dbReference type="ARBA" id="ARBA00009437"/>
    </source>
</evidence>
<dbReference type="InterPro" id="IPR000847">
    <property type="entry name" value="LysR_HTH_N"/>
</dbReference>
<dbReference type="Pfam" id="PF03466">
    <property type="entry name" value="LysR_substrate"/>
    <property type="match status" value="1"/>
</dbReference>
<sequence>MDKANRQIAGSLNALMVFEAAVRHRSFSGAAAELNLSQPAVSRHVSTLELRLGQPLFIRNNNRIVPTGNAQRLADAVALGFGHVRDTWNSISAPTDREEVVLACSFGIADQWLMPRFSDLRTSMRGARVSVVTTDQLEDIDLSSIDAAVVWQPEAHPERPAIPLIPDECFPVCTPDFYAQHVQGNDDLSDVPPDLFLHLDVGRSGFLTWKDWFTEAGCKPVLFGNPIEFDAYPFLIQAVLSGEGLALGWRGLVDRLLAEGHLMRAGRSVSKHDTAYFLQHRPIMEENTPLARLVNWFREKA</sequence>
<dbReference type="EMBL" id="SRKY01000002">
    <property type="protein sequence ID" value="THH37441.1"/>
    <property type="molecule type" value="Genomic_DNA"/>
</dbReference>
<keyword evidence="3" id="KW-0238">DNA-binding</keyword>
<keyword evidence="7" id="KW-1185">Reference proteome</keyword>
<evidence type="ECO:0000313" key="7">
    <source>
        <dbReference type="Proteomes" id="UP000306602"/>
    </source>
</evidence>
<dbReference type="PANTHER" id="PTHR30537">
    <property type="entry name" value="HTH-TYPE TRANSCRIPTIONAL REGULATOR"/>
    <property type="match status" value="1"/>
</dbReference>
<protein>
    <submittedName>
        <fullName evidence="6">LysR family transcriptional regulator</fullName>
    </submittedName>
</protein>
<dbReference type="PRINTS" id="PR00039">
    <property type="entry name" value="HTHLYSR"/>
</dbReference>
<dbReference type="GO" id="GO:0003700">
    <property type="term" value="F:DNA-binding transcription factor activity"/>
    <property type="evidence" value="ECO:0007669"/>
    <property type="project" value="InterPro"/>
</dbReference>
<feature type="domain" description="HTH lysR-type" evidence="5">
    <location>
        <begin position="12"/>
        <end position="67"/>
    </location>
</feature>
<dbReference type="InterPro" id="IPR036390">
    <property type="entry name" value="WH_DNA-bd_sf"/>
</dbReference>
<gene>
    <name evidence="6" type="ORF">E4Z66_11095</name>
</gene>
<dbReference type="SUPFAM" id="SSF46785">
    <property type="entry name" value="Winged helix' DNA-binding domain"/>
    <property type="match status" value="1"/>
</dbReference>
<dbReference type="AlphaFoldDB" id="A0A4S4NGZ7"/>
<evidence type="ECO:0000259" key="5">
    <source>
        <dbReference type="PROSITE" id="PS50931"/>
    </source>
</evidence>
<organism evidence="6 7">
    <name type="scientific">Aliishimia ponticola</name>
    <dbReference type="NCBI Taxonomy" id="2499833"/>
    <lineage>
        <taxon>Bacteria</taxon>
        <taxon>Pseudomonadati</taxon>
        <taxon>Pseudomonadota</taxon>
        <taxon>Alphaproteobacteria</taxon>
        <taxon>Rhodobacterales</taxon>
        <taxon>Paracoccaceae</taxon>
        <taxon>Aliishimia</taxon>
    </lineage>
</organism>
<evidence type="ECO:0000256" key="4">
    <source>
        <dbReference type="ARBA" id="ARBA00023163"/>
    </source>
</evidence>
<dbReference type="GO" id="GO:0003677">
    <property type="term" value="F:DNA binding"/>
    <property type="evidence" value="ECO:0007669"/>
    <property type="project" value="UniProtKB-KW"/>
</dbReference>
<dbReference type="OrthoDB" id="9804958at2"/>
<keyword evidence="2" id="KW-0805">Transcription regulation</keyword>
<keyword evidence="4" id="KW-0804">Transcription</keyword>
<dbReference type="SUPFAM" id="SSF53850">
    <property type="entry name" value="Periplasmic binding protein-like II"/>
    <property type="match status" value="1"/>
</dbReference>
<dbReference type="PANTHER" id="PTHR30537:SF5">
    <property type="entry name" value="HTH-TYPE TRANSCRIPTIONAL ACTIVATOR TTDR-RELATED"/>
    <property type="match status" value="1"/>
</dbReference>
<dbReference type="InterPro" id="IPR036388">
    <property type="entry name" value="WH-like_DNA-bd_sf"/>
</dbReference>
<dbReference type="RefSeq" id="WP_136463036.1">
    <property type="nucleotide sequence ID" value="NZ_SRKY01000002.1"/>
</dbReference>
<accession>A0A4S4NGZ7</accession>
<dbReference type="PROSITE" id="PS50931">
    <property type="entry name" value="HTH_LYSR"/>
    <property type="match status" value="1"/>
</dbReference>
<comment type="caution">
    <text evidence="6">The sequence shown here is derived from an EMBL/GenBank/DDBJ whole genome shotgun (WGS) entry which is preliminary data.</text>
</comment>
<dbReference type="InterPro" id="IPR005119">
    <property type="entry name" value="LysR_subst-bd"/>
</dbReference>
<dbReference type="Pfam" id="PF00126">
    <property type="entry name" value="HTH_1"/>
    <property type="match status" value="1"/>
</dbReference>
<evidence type="ECO:0000256" key="2">
    <source>
        <dbReference type="ARBA" id="ARBA00023015"/>
    </source>
</evidence>
<comment type="similarity">
    <text evidence="1">Belongs to the LysR transcriptional regulatory family.</text>
</comment>
<dbReference type="InterPro" id="IPR058163">
    <property type="entry name" value="LysR-type_TF_proteobact-type"/>
</dbReference>
<dbReference type="Proteomes" id="UP000306602">
    <property type="component" value="Unassembled WGS sequence"/>
</dbReference>
<evidence type="ECO:0000256" key="3">
    <source>
        <dbReference type="ARBA" id="ARBA00023125"/>
    </source>
</evidence>
<proteinExistence type="inferred from homology"/>
<dbReference type="Gene3D" id="3.40.190.10">
    <property type="entry name" value="Periplasmic binding protein-like II"/>
    <property type="match status" value="2"/>
</dbReference>
<reference evidence="6 7" key="1">
    <citation type="submission" date="2019-04" db="EMBL/GenBank/DDBJ databases">
        <title>Shimia ponticola sp. nov., isolated from seawater.</title>
        <authorList>
            <person name="Kim Y.-O."/>
            <person name="Yoon J.-H."/>
        </authorList>
    </citation>
    <scope>NUCLEOTIDE SEQUENCE [LARGE SCALE GENOMIC DNA]</scope>
    <source>
        <strain evidence="6 7">MYP11</strain>
    </source>
</reference>
<name>A0A4S4NGZ7_9RHOB</name>
<evidence type="ECO:0000313" key="6">
    <source>
        <dbReference type="EMBL" id="THH37441.1"/>
    </source>
</evidence>